<accession>E4LAP1</accession>
<dbReference type="Pfam" id="PF12704">
    <property type="entry name" value="MacB_PCD"/>
    <property type="match status" value="1"/>
</dbReference>
<dbReference type="InterPro" id="IPR025857">
    <property type="entry name" value="MacB_PCD"/>
</dbReference>
<dbReference type="Pfam" id="PF02687">
    <property type="entry name" value="FtsX"/>
    <property type="match status" value="1"/>
</dbReference>
<dbReference type="InterPro" id="IPR051125">
    <property type="entry name" value="ABC-4/HrtB_transporter"/>
</dbReference>
<comment type="similarity">
    <text evidence="2">Belongs to the ABC-4 integral membrane protein family. HrtB subfamily.</text>
</comment>
<reference evidence="13 14" key="1">
    <citation type="submission" date="2010-11" db="EMBL/GenBank/DDBJ databases">
        <authorList>
            <person name="Durkin A.S."/>
            <person name="Madupu R."/>
            <person name="Torralba M."/>
            <person name="Gillis M."/>
            <person name="Methe B."/>
            <person name="Sutton G."/>
            <person name="Nelson K.E."/>
        </authorList>
    </citation>
    <scope>NUCLEOTIDE SEQUENCE [LARGE SCALE GENOMIC DNA]</scope>
    <source>
        <strain evidence="13 14">UPII 345-E</strain>
    </source>
</reference>
<dbReference type="EMBL" id="AENT01000030">
    <property type="protein sequence ID" value="EFR42194.1"/>
    <property type="molecule type" value="Genomic_DNA"/>
</dbReference>
<evidence type="ECO:0000313" key="13">
    <source>
        <dbReference type="EMBL" id="EFR42194.1"/>
    </source>
</evidence>
<feature type="transmembrane region" description="Helical" evidence="10">
    <location>
        <begin position="20"/>
        <end position="42"/>
    </location>
</feature>
<feature type="transmembrane region" description="Helical" evidence="10">
    <location>
        <begin position="270"/>
        <end position="293"/>
    </location>
</feature>
<name>E4LAP1_9FIRM</name>
<proteinExistence type="inferred from homology"/>
<feature type="transmembrane region" description="Helical" evidence="10">
    <location>
        <begin position="358"/>
        <end position="379"/>
    </location>
</feature>
<dbReference type="PANTHER" id="PTHR43738:SF2">
    <property type="entry name" value="ABC TRANSPORTER PERMEASE"/>
    <property type="match status" value="1"/>
</dbReference>
<evidence type="ECO:0000313" key="14">
    <source>
        <dbReference type="Proteomes" id="UP000004594"/>
    </source>
</evidence>
<feature type="transmembrane region" description="Helical" evidence="10">
    <location>
        <begin position="314"/>
        <end position="338"/>
    </location>
</feature>
<dbReference type="GO" id="GO:0005886">
    <property type="term" value="C:plasma membrane"/>
    <property type="evidence" value="ECO:0007669"/>
    <property type="project" value="UniProtKB-SubCell"/>
</dbReference>
<dbReference type="eggNOG" id="COG0577">
    <property type="taxonomic scope" value="Bacteria"/>
</dbReference>
<keyword evidence="5" id="KW-1003">Cell membrane</keyword>
<evidence type="ECO:0000256" key="2">
    <source>
        <dbReference type="ARBA" id="ARBA00008697"/>
    </source>
</evidence>
<organism evidence="13 14">
    <name type="scientific">Dialister micraerophilus UPII 345-E</name>
    <dbReference type="NCBI Taxonomy" id="910314"/>
    <lineage>
        <taxon>Bacteria</taxon>
        <taxon>Bacillati</taxon>
        <taxon>Bacillota</taxon>
        <taxon>Negativicutes</taxon>
        <taxon>Veillonellales</taxon>
        <taxon>Veillonellaceae</taxon>
        <taxon>Dialister</taxon>
    </lineage>
</organism>
<dbReference type="RefSeq" id="WP_007555244.1">
    <property type="nucleotide sequence ID" value="NZ_AENT01000030.1"/>
</dbReference>
<evidence type="ECO:0000256" key="10">
    <source>
        <dbReference type="SAM" id="Phobius"/>
    </source>
</evidence>
<dbReference type="InterPro" id="IPR003838">
    <property type="entry name" value="ABC3_permease_C"/>
</dbReference>
<comment type="subunit">
    <text evidence="3">The complex is composed of two ATP-binding proteins (HrtA), two transmembrane proteins (HrtB) and a solute-binding protein.</text>
</comment>
<dbReference type="Proteomes" id="UP000004594">
    <property type="component" value="Unassembled WGS sequence"/>
</dbReference>
<comment type="caution">
    <text evidence="13">The sequence shown here is derived from an EMBL/GenBank/DDBJ whole genome shotgun (WGS) entry which is preliminary data.</text>
</comment>
<evidence type="ECO:0000256" key="7">
    <source>
        <dbReference type="ARBA" id="ARBA00022989"/>
    </source>
</evidence>
<feature type="domain" description="MacB-like periplasmic core" evidence="12">
    <location>
        <begin position="24"/>
        <end position="238"/>
    </location>
</feature>
<feature type="domain" description="ABC3 transporter permease C-terminal" evidence="11">
    <location>
        <begin position="271"/>
        <end position="389"/>
    </location>
</feature>
<evidence type="ECO:0000256" key="8">
    <source>
        <dbReference type="ARBA" id="ARBA00023136"/>
    </source>
</evidence>
<gene>
    <name evidence="13" type="ORF">HMPREF9220_0178</name>
</gene>
<evidence type="ECO:0000256" key="9">
    <source>
        <dbReference type="ARBA" id="ARBA00024973"/>
    </source>
</evidence>
<evidence type="ECO:0000256" key="1">
    <source>
        <dbReference type="ARBA" id="ARBA00004651"/>
    </source>
</evidence>
<keyword evidence="8 10" id="KW-0472">Membrane</keyword>
<evidence type="ECO:0000259" key="11">
    <source>
        <dbReference type="Pfam" id="PF02687"/>
    </source>
</evidence>
<evidence type="ECO:0000259" key="12">
    <source>
        <dbReference type="Pfam" id="PF12704"/>
    </source>
</evidence>
<evidence type="ECO:0000256" key="6">
    <source>
        <dbReference type="ARBA" id="ARBA00022692"/>
    </source>
</evidence>
<comment type="function">
    <text evidence="9">Part of the ABC transporter complex hrt involved in hemin import. Responsible for the translocation of the substrate across the membrane.</text>
</comment>
<dbReference type="PANTHER" id="PTHR43738">
    <property type="entry name" value="ABC TRANSPORTER, MEMBRANE PROTEIN"/>
    <property type="match status" value="1"/>
</dbReference>
<evidence type="ECO:0000256" key="4">
    <source>
        <dbReference type="ARBA" id="ARBA00016962"/>
    </source>
</evidence>
<dbReference type="OrthoDB" id="6313at2"/>
<comment type="subcellular location">
    <subcellularLocation>
        <location evidence="1">Cell membrane</location>
        <topology evidence="1">Multi-pass membrane protein</topology>
    </subcellularLocation>
</comment>
<keyword evidence="7 10" id="KW-1133">Transmembrane helix</keyword>
<keyword evidence="6 10" id="KW-0812">Transmembrane</keyword>
<evidence type="ECO:0000256" key="3">
    <source>
        <dbReference type="ARBA" id="ARBA00011131"/>
    </source>
</evidence>
<dbReference type="AlphaFoldDB" id="E4LAP1"/>
<evidence type="ECO:0000256" key="5">
    <source>
        <dbReference type="ARBA" id="ARBA00022475"/>
    </source>
</evidence>
<sequence>MSYTNLPIKNLKSAPLKTAAMIFLTFLLAFCVFTGSIVIMSLQNGIERLEDRLGADIVVIPNSAKRKIDPQFMLLNGTPGYFYMPKQNFDMIKHIEGIDKISSQTFLASLSASCCSVPVQIIGFDPQTDFIIQPWIKKSYGKPLGYGDVVVGSSVNATVGDTIQFYNKQCKIVAKLEATGTGFDTAVYTNSETINMLIDSSIKMGLNPVFQGKAEDVISSIYIKVKKGYDITKVSNDINLRVRKVKAIPAKSMLSGIAGSLSAVSKSIKFLTYAVWFMVFIILIIAFSLPIGSRKKEFAVLRMLGISRRNLAQIIMKESAVISIIGAISGIAAGYIFVIPFSGLIESSLNLPFLIPDFAMIGSLSILTFITVLAVGVLASAYSAFRLSRVDTASILRGGN</sequence>
<protein>
    <recommendedName>
        <fullName evidence="4">Putative hemin transport system permease protein HrtB</fullName>
    </recommendedName>
</protein>